<organism evidence="3 4">
    <name type="scientific">Saprolegnia diclina (strain VS20)</name>
    <dbReference type="NCBI Taxonomy" id="1156394"/>
    <lineage>
        <taxon>Eukaryota</taxon>
        <taxon>Sar</taxon>
        <taxon>Stramenopiles</taxon>
        <taxon>Oomycota</taxon>
        <taxon>Saprolegniomycetes</taxon>
        <taxon>Saprolegniales</taxon>
        <taxon>Saprolegniaceae</taxon>
        <taxon>Saprolegnia</taxon>
    </lineage>
</organism>
<name>T0SB67_SAPDV</name>
<dbReference type="Pfam" id="PF00168">
    <property type="entry name" value="C2"/>
    <property type="match status" value="1"/>
</dbReference>
<dbReference type="EMBL" id="JH767132">
    <property type="protein sequence ID" value="EQC42643.1"/>
    <property type="molecule type" value="Genomic_DNA"/>
</dbReference>
<dbReference type="InParanoid" id="T0SB67"/>
<feature type="region of interest" description="Disordered" evidence="1">
    <location>
        <begin position="815"/>
        <end position="844"/>
    </location>
</feature>
<evidence type="ECO:0000256" key="1">
    <source>
        <dbReference type="SAM" id="MobiDB-lite"/>
    </source>
</evidence>
<evidence type="ECO:0000259" key="2">
    <source>
        <dbReference type="PROSITE" id="PS50004"/>
    </source>
</evidence>
<dbReference type="InterPro" id="IPR035892">
    <property type="entry name" value="C2_domain_sf"/>
</dbReference>
<dbReference type="PROSITE" id="PS50004">
    <property type="entry name" value="C2"/>
    <property type="match status" value="1"/>
</dbReference>
<dbReference type="GeneID" id="19941098"/>
<feature type="region of interest" description="Disordered" evidence="1">
    <location>
        <begin position="387"/>
        <end position="417"/>
    </location>
</feature>
<feature type="compositionally biased region" description="Low complexity" evidence="1">
    <location>
        <begin position="862"/>
        <end position="884"/>
    </location>
</feature>
<feature type="domain" description="C2" evidence="2">
    <location>
        <begin position="1"/>
        <end position="104"/>
    </location>
</feature>
<dbReference type="CDD" id="cd19757">
    <property type="entry name" value="Bbox1"/>
    <property type="match status" value="1"/>
</dbReference>
<feature type="region of interest" description="Disordered" evidence="1">
    <location>
        <begin position="1459"/>
        <end position="1494"/>
    </location>
</feature>
<feature type="compositionally biased region" description="Basic residues" evidence="1">
    <location>
        <begin position="1472"/>
        <end position="1485"/>
    </location>
</feature>
<reference evidence="3 4" key="1">
    <citation type="submission" date="2012-04" db="EMBL/GenBank/DDBJ databases">
        <title>The Genome Sequence of Saprolegnia declina VS20.</title>
        <authorList>
            <consortium name="The Broad Institute Genome Sequencing Platform"/>
            <person name="Russ C."/>
            <person name="Nusbaum C."/>
            <person name="Tyler B."/>
            <person name="van West P."/>
            <person name="Dieguez-Uribeondo J."/>
            <person name="de Bruijn I."/>
            <person name="Tripathy S."/>
            <person name="Jiang R."/>
            <person name="Young S.K."/>
            <person name="Zeng Q."/>
            <person name="Gargeya S."/>
            <person name="Fitzgerald M."/>
            <person name="Haas B."/>
            <person name="Abouelleil A."/>
            <person name="Alvarado L."/>
            <person name="Arachchi H.M."/>
            <person name="Berlin A."/>
            <person name="Chapman S.B."/>
            <person name="Goldberg J."/>
            <person name="Griggs A."/>
            <person name="Gujja S."/>
            <person name="Hansen M."/>
            <person name="Howarth C."/>
            <person name="Imamovic A."/>
            <person name="Larimer J."/>
            <person name="McCowen C."/>
            <person name="Montmayeur A."/>
            <person name="Murphy C."/>
            <person name="Neiman D."/>
            <person name="Pearson M."/>
            <person name="Priest M."/>
            <person name="Roberts A."/>
            <person name="Saif S."/>
            <person name="Shea T."/>
            <person name="Sisk P."/>
            <person name="Sykes S."/>
            <person name="Wortman J."/>
            <person name="Nusbaum C."/>
            <person name="Birren B."/>
        </authorList>
    </citation>
    <scope>NUCLEOTIDE SEQUENCE [LARGE SCALE GENOMIC DNA]</scope>
    <source>
        <strain evidence="3 4">VS20</strain>
    </source>
</reference>
<dbReference type="VEuPathDB" id="FungiDB:SDRG_00371"/>
<feature type="region of interest" description="Disordered" evidence="1">
    <location>
        <begin position="311"/>
        <end position="364"/>
    </location>
</feature>
<feature type="compositionally biased region" description="Low complexity" evidence="1">
    <location>
        <begin position="662"/>
        <end position="672"/>
    </location>
</feature>
<dbReference type="Gene3D" id="2.60.40.150">
    <property type="entry name" value="C2 domain"/>
    <property type="match status" value="1"/>
</dbReference>
<feature type="compositionally biased region" description="Basic and acidic residues" evidence="1">
    <location>
        <begin position="438"/>
        <end position="447"/>
    </location>
</feature>
<gene>
    <name evidence="3" type="ORF">SDRG_00371</name>
</gene>
<evidence type="ECO:0000313" key="4">
    <source>
        <dbReference type="Proteomes" id="UP000030762"/>
    </source>
</evidence>
<feature type="region of interest" description="Disordered" evidence="1">
    <location>
        <begin position="432"/>
        <end position="453"/>
    </location>
</feature>
<dbReference type="STRING" id="1156394.T0SB67"/>
<feature type="region of interest" description="Disordered" evidence="1">
    <location>
        <begin position="213"/>
        <end position="294"/>
    </location>
</feature>
<dbReference type="OrthoDB" id="73101at2759"/>
<dbReference type="SUPFAM" id="SSF49562">
    <property type="entry name" value="C2 domain (Calcium/lipid-binding domain, CaLB)"/>
    <property type="match status" value="1"/>
</dbReference>
<feature type="region of interest" description="Disordered" evidence="1">
    <location>
        <begin position="860"/>
        <end position="942"/>
    </location>
</feature>
<proteinExistence type="predicted"/>
<protein>
    <recommendedName>
        <fullName evidence="2">C2 domain-containing protein</fullName>
    </recommendedName>
</protein>
<sequence length="1628" mass="171606">MAGRVRIRVQRARNLYDAQIFGKQDARVALTLGPTTLMTQVHVAGGTNPTWDEVLELDDVADELSVLVERPKAPKNDLLGSCTLSVAEWRADAATGKNPIEKAYPLNYGAKRRGELFLSVEVLPPQVVETPVVENDEPLAAKVPAVTDTSPAPVDVLLDAAAGIKEVVLPAAADVPAVEASSAVVEVPNAVAPPVVESPSVVAEAPSVAAEAPSEAVEEPVLAASASGTEPPPVEPVIASREPMPAAAPIEPAPATSSVPTAHAASENPDIAPPEHSGEEDTTTSVHSVQKGPSTEGALAAPLEAALTMPSEASVPELKSEIASSTTSSASQTRIELATTSSIPAASPGTDPARVDIKAPPQPPLPEASMIVPVVELGKAVNPARDLEAASKPAPPTYEPADCKEGSKQPESTKDTVPPLSLATYVAEIAKAPPDPNLKSKDPEPECKVASAPVRTDATDVGGREANCPNTTAALMVAPMVASSPSASILQPKPSTPQMPDAQRTLLEVPAVASNIPQEDLQKKPTHAQLPVVETAPQELVPLLVDCAPATAVPSNDLGSIARPSTALAAELASRPSSQMINPGPAHQPEEKTTEVSQPTEVASTPSKASATGPQQIDKSTSVSSELQGQQAPDPAPADHSPTPTPEPTHSLVRPVSEPRLATPTTVAATEAAPPPPTPSTQVAATVSSLHSESATPQPSLSFTASESPAMTSALIRNARAPTTRPPAIPLGNTAEHKPATSATSAGDDPEAADEVDAEPLPSFRHSLVSSPPKAALATTAKVAPRPAMLGGLAVAPLPTVHSEWKNMFELRCDDPPPIISPQAPPQPKPPRIRVQKKHTEGHVGRMRKNHEIAEVERARCAPEPATVPPATSAPTTTSAELPAKPAPAKTNRQQSAPARTKPPSTKASVRPLIATKRPTSATSSRLAKAMAPPVLPRPPPKKELLRSALIVALQNMTDSMYGALHGGTQQETEPLPRRTSMWLRETELQSVVHAFLGSSSRPETSLPELPPVLESPEELLATKAHHCHLCVTEVAAHWCCDCTTALCSTCLSDVGCQAERHQVERFVVDQQSAIVLGSISTPALPASLPVTKPAELRLHEKAFLCVPLQLTPELSAVVATTKLQHEPPKSLKQFCLVLRKQLELSPTSKTVAAFLDRSRVSSWSCDELRCFLDVVHVPSSGLHKLKVDGPAFLKLTPAALHDTFGLRGSFPLQRCLFYRALLVEMECYRDKYGLPSNLTRLPASAKAPIKKKQAKKASGPRFVPAPAPVVAATKPTHAPKAAVTTAVQKAPAPTTKTAPRKIPPKSKAVDPDDDAAFVASIHDGVQDLLTAGFEPTTTTPVVSAPTCTSVPLPSITQLQAEVAQLLQRFEALQTLEMPPELESHMVEADNRLQGLLSMTPSDLCSNVLSLDGIRRLLSDIEVGLSRARVAASPPRTKAPLTMTLWTYEMPAPTAKTLTGVTPGPGDYHPTAKPKSHPRRTKRSPTRVPIDEADDDDDLSAFVASETQGVSGNASKALFDTSFLQPEAPKVSRWQTLRQKQPPTDADTTVLATASSDSSVIKVAELPSPKYKTHVVSPKKTPTKRMAPPPRTETPATPDDVAQQTAWAARIQVQYGSRRHDDGLDAQR</sequence>
<accession>T0SB67</accession>
<feature type="region of interest" description="Disordered" evidence="1">
    <location>
        <begin position="1571"/>
        <end position="1603"/>
    </location>
</feature>
<dbReference type="Proteomes" id="UP000030762">
    <property type="component" value="Unassembled WGS sequence"/>
</dbReference>
<feature type="compositionally biased region" description="Polar residues" evidence="1">
    <location>
        <begin position="332"/>
        <end position="344"/>
    </location>
</feature>
<feature type="compositionally biased region" description="Low complexity" evidence="1">
    <location>
        <begin position="213"/>
        <end position="227"/>
    </location>
</feature>
<feature type="compositionally biased region" description="Pro residues" evidence="1">
    <location>
        <begin position="816"/>
        <end position="830"/>
    </location>
</feature>
<keyword evidence="4" id="KW-1185">Reference proteome</keyword>
<dbReference type="OMA" id="LVEMECY"/>
<dbReference type="RefSeq" id="XP_008604066.1">
    <property type="nucleotide sequence ID" value="XM_008605844.1"/>
</dbReference>
<dbReference type="InterPro" id="IPR000008">
    <property type="entry name" value="C2_dom"/>
</dbReference>
<feature type="region of interest" description="Disordered" evidence="1">
    <location>
        <begin position="570"/>
        <end position="756"/>
    </location>
</feature>
<evidence type="ECO:0000313" key="3">
    <source>
        <dbReference type="EMBL" id="EQC42643.1"/>
    </source>
</evidence>
<feature type="compositionally biased region" description="Basic and acidic residues" evidence="1">
    <location>
        <begin position="401"/>
        <end position="414"/>
    </location>
</feature>
<feature type="region of interest" description="Disordered" evidence="1">
    <location>
        <begin position="1286"/>
        <end position="1310"/>
    </location>
</feature>
<feature type="compositionally biased region" description="Low complexity" evidence="1">
    <location>
        <begin position="243"/>
        <end position="255"/>
    </location>
</feature>
<feature type="compositionally biased region" description="Polar residues" evidence="1">
    <location>
        <begin position="595"/>
        <end position="631"/>
    </location>
</feature>
<feature type="compositionally biased region" description="Polar residues" evidence="1">
    <location>
        <begin position="283"/>
        <end position="293"/>
    </location>
</feature>
<feature type="compositionally biased region" description="Polar residues" evidence="1">
    <location>
        <begin position="688"/>
        <end position="711"/>
    </location>
</feature>
<feature type="compositionally biased region" description="Polar residues" evidence="1">
    <location>
        <begin position="891"/>
        <end position="908"/>
    </location>
</feature>